<evidence type="ECO:0000256" key="1">
    <source>
        <dbReference type="ARBA" id="ARBA00004123"/>
    </source>
</evidence>
<dbReference type="GO" id="GO:0005634">
    <property type="term" value="C:nucleus"/>
    <property type="evidence" value="ECO:0007669"/>
    <property type="project" value="UniProtKB-SubCell"/>
</dbReference>
<comment type="subcellular location">
    <subcellularLocation>
        <location evidence="1">Nucleus</location>
    </subcellularLocation>
</comment>
<dbReference type="InterPro" id="IPR036864">
    <property type="entry name" value="Zn2-C6_fun-type_DNA-bd_sf"/>
</dbReference>
<dbReference type="Proteomes" id="UP000664521">
    <property type="component" value="Unassembled WGS sequence"/>
</dbReference>
<dbReference type="SUPFAM" id="SSF57701">
    <property type="entry name" value="Zn2/Cys6 DNA-binding domain"/>
    <property type="match status" value="1"/>
</dbReference>
<evidence type="ECO:0000256" key="2">
    <source>
        <dbReference type="ARBA" id="ARBA00023242"/>
    </source>
</evidence>
<dbReference type="SMART" id="SM00066">
    <property type="entry name" value="GAL4"/>
    <property type="match status" value="1"/>
</dbReference>
<reference evidence="5" key="1">
    <citation type="submission" date="2021-03" db="EMBL/GenBank/DDBJ databases">
        <authorList>
            <person name="Tagirdzhanova G."/>
        </authorList>
    </citation>
    <scope>NUCLEOTIDE SEQUENCE</scope>
</reference>
<name>A0A8H3IZL7_9LECA</name>
<dbReference type="EMBL" id="CAJPDS010000097">
    <property type="protein sequence ID" value="CAF9937040.1"/>
    <property type="molecule type" value="Genomic_DNA"/>
</dbReference>
<dbReference type="Pfam" id="PF00172">
    <property type="entry name" value="Zn_clus"/>
    <property type="match status" value="1"/>
</dbReference>
<keyword evidence="6" id="KW-1185">Reference proteome</keyword>
<dbReference type="CDD" id="cd00067">
    <property type="entry name" value="GAL4"/>
    <property type="match status" value="1"/>
</dbReference>
<dbReference type="InterPro" id="IPR021858">
    <property type="entry name" value="Fun_TF"/>
</dbReference>
<dbReference type="GO" id="GO:0045944">
    <property type="term" value="P:positive regulation of transcription by RNA polymerase II"/>
    <property type="evidence" value="ECO:0007669"/>
    <property type="project" value="TreeGrafter"/>
</dbReference>
<organism evidence="5 6">
    <name type="scientific">Heterodermia speciosa</name>
    <dbReference type="NCBI Taxonomy" id="116794"/>
    <lineage>
        <taxon>Eukaryota</taxon>
        <taxon>Fungi</taxon>
        <taxon>Dikarya</taxon>
        <taxon>Ascomycota</taxon>
        <taxon>Pezizomycotina</taxon>
        <taxon>Lecanoromycetes</taxon>
        <taxon>OSLEUM clade</taxon>
        <taxon>Lecanoromycetidae</taxon>
        <taxon>Caliciales</taxon>
        <taxon>Physciaceae</taxon>
        <taxon>Heterodermia</taxon>
    </lineage>
</organism>
<accession>A0A8H3IZL7</accession>
<protein>
    <recommendedName>
        <fullName evidence="4">Zn(2)-C6 fungal-type domain-containing protein</fullName>
    </recommendedName>
</protein>
<dbReference type="Gene3D" id="4.10.240.10">
    <property type="entry name" value="Zn(2)-C6 fungal-type DNA-binding domain"/>
    <property type="match status" value="1"/>
</dbReference>
<feature type="compositionally biased region" description="Low complexity" evidence="3">
    <location>
        <begin position="38"/>
        <end position="48"/>
    </location>
</feature>
<dbReference type="PANTHER" id="PTHR37534">
    <property type="entry name" value="TRANSCRIPTIONAL ACTIVATOR PROTEIN UGA3"/>
    <property type="match status" value="1"/>
</dbReference>
<evidence type="ECO:0000256" key="3">
    <source>
        <dbReference type="SAM" id="MobiDB-lite"/>
    </source>
</evidence>
<dbReference type="OrthoDB" id="3886144at2759"/>
<feature type="domain" description="Zn(2)-C6 fungal-type" evidence="4">
    <location>
        <begin position="66"/>
        <end position="94"/>
    </location>
</feature>
<dbReference type="GO" id="GO:0008270">
    <property type="term" value="F:zinc ion binding"/>
    <property type="evidence" value="ECO:0007669"/>
    <property type="project" value="InterPro"/>
</dbReference>
<proteinExistence type="predicted"/>
<feature type="compositionally biased region" description="Polar residues" evidence="3">
    <location>
        <begin position="127"/>
        <end position="143"/>
    </location>
</feature>
<dbReference type="Pfam" id="PF11951">
    <property type="entry name" value="Fungal_trans_2"/>
    <property type="match status" value="1"/>
</dbReference>
<gene>
    <name evidence="5" type="ORF">HETSPECPRED_010539</name>
</gene>
<comment type="caution">
    <text evidence="5">The sequence shown here is derived from an EMBL/GenBank/DDBJ whole genome shotgun (WGS) entry which is preliminary data.</text>
</comment>
<feature type="compositionally biased region" description="Polar residues" evidence="3">
    <location>
        <begin position="1"/>
        <end position="22"/>
    </location>
</feature>
<dbReference type="GO" id="GO:0000981">
    <property type="term" value="F:DNA-binding transcription factor activity, RNA polymerase II-specific"/>
    <property type="evidence" value="ECO:0007669"/>
    <property type="project" value="InterPro"/>
</dbReference>
<dbReference type="PANTHER" id="PTHR37534:SF47">
    <property type="entry name" value="ZN(2)-C6 FUNGAL-TYPE DOMAIN-CONTAINING PROTEIN"/>
    <property type="match status" value="1"/>
</dbReference>
<evidence type="ECO:0000313" key="5">
    <source>
        <dbReference type="EMBL" id="CAF9937040.1"/>
    </source>
</evidence>
<dbReference type="PROSITE" id="PS50048">
    <property type="entry name" value="ZN2_CY6_FUNGAL_2"/>
    <property type="match status" value="1"/>
</dbReference>
<dbReference type="GO" id="GO:0000976">
    <property type="term" value="F:transcription cis-regulatory region binding"/>
    <property type="evidence" value="ECO:0007669"/>
    <property type="project" value="TreeGrafter"/>
</dbReference>
<feature type="region of interest" description="Disordered" evidence="3">
    <location>
        <begin position="1"/>
        <end position="68"/>
    </location>
</feature>
<keyword evidence="2" id="KW-0539">Nucleus</keyword>
<sequence length="796" mass="88739">MATITIPSPSAFLNSPNLQSTPVRRKSCKASTKPKKSPPTAAKPTQTAVSKSEGTGKPKQSKSRNGCVTCKAKRLKCDETKPTCQQCHKRQVPCGGYKKDFKWRAFEEATFTTKPTSPKLKKDQPKANPQSPASSDASGRTVNQGTFFTQPTFPCSLPSLNSFDSQCPPQPFAVLEPMFPIDPATFPHHGCPLPIYHENVPPINTPSTVISAFDDTSTQHSTFTTASSFTSGQSPRLLDLLIPGSDLNAPPPPEYLDFQAQQSELQYQPGGLYTGQAEPPDGMLDDSIEEIPRRLDPAESWIMRLPSPSASDSSNSSEDSHFNRMKGIYRQPRLSSGSPEMLMMRFDRQTCGILSVKDGPTENPWRTILWPLAQDSPALYHAISSMTAFHCSKHKPSLRVKGIEHMRQSIQYFRTGLHNMPTDTALATTLVLAFSESWDQHISTGIEHLRGAKILVNQALMRQGETLRSIKEQERLKFLCNTWVYMDVIARLTSVDEDDSNDFDAALMPSCGPMAASNEIDPLMGCASTLFPLIGRVANLVRKVLKYPSNSVNIVSQANDLKEAIENWKPPRLFQAPEDPACEIQHSLQTAEAYRWATLLYLHQAVPEIPSMTAAELARKALLYLATVPLSSRAIIVHIYPLLAAGCEAEGHEDRAWVEDRWAAMVQRMLIGNLDKCLEVIKEVWNRRDADEADKCRQRHRLTAQRLSTGFSTSAERSKRKFKIEDSVASVDWTDLSGGRKWRGHDVGSSPPLTRSPRLRKRSADILEDSDFEKTVRGRLHWVGVMKDWNWEVLLG</sequence>
<dbReference type="InterPro" id="IPR001138">
    <property type="entry name" value="Zn2Cys6_DnaBD"/>
</dbReference>
<dbReference type="AlphaFoldDB" id="A0A8H3IZL7"/>
<feature type="region of interest" description="Disordered" evidence="3">
    <location>
        <begin position="112"/>
        <end position="143"/>
    </location>
</feature>
<feature type="compositionally biased region" description="Basic residues" evidence="3">
    <location>
        <begin position="23"/>
        <end position="36"/>
    </location>
</feature>
<evidence type="ECO:0000259" key="4">
    <source>
        <dbReference type="PROSITE" id="PS50048"/>
    </source>
</evidence>
<dbReference type="PROSITE" id="PS00463">
    <property type="entry name" value="ZN2_CY6_FUNGAL_1"/>
    <property type="match status" value="1"/>
</dbReference>
<evidence type="ECO:0000313" key="6">
    <source>
        <dbReference type="Proteomes" id="UP000664521"/>
    </source>
</evidence>